<dbReference type="OrthoDB" id="2155392at2759"/>
<evidence type="ECO:0000313" key="4">
    <source>
        <dbReference type="Proteomes" id="UP000269721"/>
    </source>
</evidence>
<dbReference type="SUPFAM" id="SSF48097">
    <property type="entry name" value="Regulator of G-protein signaling, RGS"/>
    <property type="match status" value="1"/>
</dbReference>
<feature type="chain" id="PRO_5020851057" description="RGS domain-containing protein" evidence="2">
    <location>
        <begin position="26"/>
        <end position="253"/>
    </location>
</feature>
<reference evidence="4" key="1">
    <citation type="journal article" date="2018" name="Nat. Microbiol.">
        <title>Leveraging single-cell genomics to expand the fungal tree of life.</title>
        <authorList>
            <person name="Ahrendt S.R."/>
            <person name="Quandt C.A."/>
            <person name="Ciobanu D."/>
            <person name="Clum A."/>
            <person name="Salamov A."/>
            <person name="Andreopoulos B."/>
            <person name="Cheng J.F."/>
            <person name="Woyke T."/>
            <person name="Pelin A."/>
            <person name="Henrissat B."/>
            <person name="Reynolds N.K."/>
            <person name="Benny G.L."/>
            <person name="Smith M.E."/>
            <person name="James T.Y."/>
            <person name="Grigoriev I.V."/>
        </authorList>
    </citation>
    <scope>NUCLEOTIDE SEQUENCE [LARGE SCALE GENOMIC DNA]</scope>
</reference>
<evidence type="ECO:0000313" key="3">
    <source>
        <dbReference type="EMBL" id="RKO86254.1"/>
    </source>
</evidence>
<evidence type="ECO:0000256" key="2">
    <source>
        <dbReference type="SAM" id="SignalP"/>
    </source>
</evidence>
<gene>
    <name evidence="3" type="ORF">BDK51DRAFT_52690</name>
</gene>
<sequence>MAAACVICYALYFGWFMAPQSLSDAFPGPLWHITFLTTGQYMMVMRPVVEAIRSQRRRTTVGLHHSMASFQEVLSDRQLFDEFKAFAMADFCLESALFIEALEQLAHAASLASKNKSVFNVRRASKIARIGRLSVASISGGDIMNRSGGDFLGKSGDNVIGGNSGADLLQPPKPLEGAEQPVPEAVISQYRAFYETYVKTMAMHEVNLTAPVRDAVKRRIESVGLMGDGFGGGMGDPMKRQRVKTSLTPSITS</sequence>
<dbReference type="InterPro" id="IPR044926">
    <property type="entry name" value="RGS_subdomain_2"/>
</dbReference>
<evidence type="ECO:0008006" key="5">
    <source>
        <dbReference type="Google" id="ProtNLM"/>
    </source>
</evidence>
<keyword evidence="2" id="KW-0732">Signal</keyword>
<keyword evidence="4" id="KW-1185">Reference proteome</keyword>
<dbReference type="Gene3D" id="1.10.167.10">
    <property type="entry name" value="Regulator of G-protein Signalling 4, domain 2"/>
    <property type="match status" value="1"/>
</dbReference>
<organism evidence="3 4">
    <name type="scientific">Blyttiomyces helicus</name>
    <dbReference type="NCBI Taxonomy" id="388810"/>
    <lineage>
        <taxon>Eukaryota</taxon>
        <taxon>Fungi</taxon>
        <taxon>Fungi incertae sedis</taxon>
        <taxon>Chytridiomycota</taxon>
        <taxon>Chytridiomycota incertae sedis</taxon>
        <taxon>Chytridiomycetes</taxon>
        <taxon>Chytridiomycetes incertae sedis</taxon>
        <taxon>Blyttiomyces</taxon>
    </lineage>
</organism>
<protein>
    <recommendedName>
        <fullName evidence="5">RGS domain-containing protein</fullName>
    </recommendedName>
</protein>
<accession>A0A4P9W294</accession>
<proteinExistence type="predicted"/>
<name>A0A4P9W294_9FUNG</name>
<feature type="compositionally biased region" description="Polar residues" evidence="1">
    <location>
        <begin position="244"/>
        <end position="253"/>
    </location>
</feature>
<dbReference type="InterPro" id="IPR036305">
    <property type="entry name" value="RGS_sf"/>
</dbReference>
<evidence type="ECO:0000256" key="1">
    <source>
        <dbReference type="SAM" id="MobiDB-lite"/>
    </source>
</evidence>
<dbReference type="EMBL" id="KZ998355">
    <property type="protein sequence ID" value="RKO86254.1"/>
    <property type="molecule type" value="Genomic_DNA"/>
</dbReference>
<dbReference type="Proteomes" id="UP000269721">
    <property type="component" value="Unassembled WGS sequence"/>
</dbReference>
<feature type="signal peptide" evidence="2">
    <location>
        <begin position="1"/>
        <end position="25"/>
    </location>
</feature>
<dbReference type="AlphaFoldDB" id="A0A4P9W294"/>
<feature type="region of interest" description="Disordered" evidence="1">
    <location>
        <begin position="231"/>
        <end position="253"/>
    </location>
</feature>